<proteinExistence type="predicted"/>
<dbReference type="AlphaFoldDB" id="C6C4M2"/>
<dbReference type="RefSeq" id="WP_015855326.1">
    <property type="nucleotide sequence ID" value="NC_012880.1"/>
</dbReference>
<dbReference type="EMBL" id="CP001654">
    <property type="protein sequence ID" value="ACS87429.1"/>
    <property type="molecule type" value="Genomic_DNA"/>
</dbReference>
<dbReference type="NCBIfam" id="NF008148">
    <property type="entry name" value="PRK10899.1"/>
    <property type="match status" value="1"/>
</dbReference>
<dbReference type="InterPro" id="IPR025263">
    <property type="entry name" value="YhdP_central"/>
</dbReference>
<accession>C6C4M2</accession>
<feature type="domain" description="YhdP central" evidence="1">
    <location>
        <begin position="1"/>
        <end position="1260"/>
    </location>
</feature>
<keyword evidence="3" id="KW-1185">Reference proteome</keyword>
<dbReference type="InterPro" id="IPR011836">
    <property type="entry name" value="YhdP"/>
</dbReference>
<evidence type="ECO:0000313" key="2">
    <source>
        <dbReference type="EMBL" id="ACS87429.1"/>
    </source>
</evidence>
<dbReference type="NCBIfam" id="TIGR02099">
    <property type="entry name" value="YhdP family protein"/>
    <property type="match status" value="1"/>
</dbReference>
<dbReference type="Proteomes" id="UP000002734">
    <property type="component" value="Chromosome"/>
</dbReference>
<name>C6C4M2_MUSP7</name>
<dbReference type="eggNOG" id="COG3164">
    <property type="taxonomic scope" value="Bacteria"/>
</dbReference>
<reference evidence="2" key="1">
    <citation type="submission" date="2009-06" db="EMBL/GenBank/DDBJ databases">
        <title>Complete sequence of Dickeya dadantii Ech703.</title>
        <authorList>
            <consortium name="US DOE Joint Genome Institute"/>
            <person name="Lucas S."/>
            <person name="Copeland A."/>
            <person name="Lapidus A."/>
            <person name="Glavina del Rio T."/>
            <person name="Dalin E."/>
            <person name="Tice H."/>
            <person name="Bruce D."/>
            <person name="Goodwin L."/>
            <person name="Pitluck S."/>
            <person name="Chertkov O."/>
            <person name="Brettin T."/>
            <person name="Detter J.C."/>
            <person name="Han C."/>
            <person name="Larimer F."/>
            <person name="Land M."/>
            <person name="Hauser L."/>
            <person name="Kyrpides N."/>
            <person name="Mikhailova N."/>
            <person name="Balakrishnan V."/>
            <person name="Glasner J."/>
            <person name="Perna N.T."/>
        </authorList>
    </citation>
    <scope>NUCLEOTIDE SEQUENCE [LARGE SCALE GENOMIC DNA]</scope>
    <source>
        <strain evidence="2">Ech703</strain>
    </source>
</reference>
<gene>
    <name evidence="2" type="ordered locus">Dd703_3672</name>
</gene>
<dbReference type="Pfam" id="PF13116">
    <property type="entry name" value="YhdP"/>
    <property type="match status" value="1"/>
</dbReference>
<protein>
    <recommendedName>
        <fullName evidence="1">YhdP central domain-containing protein</fullName>
    </recommendedName>
</protein>
<dbReference type="PANTHER" id="PTHR38690:SF1">
    <property type="entry name" value="PROTEASE"/>
    <property type="match status" value="1"/>
</dbReference>
<organism evidence="2 3">
    <name type="scientific">Musicola paradisiaca (strain Ech703)</name>
    <name type="common">Dickeya paradisiaca</name>
    <name type="synonym">Dickeya dadantii</name>
    <dbReference type="NCBI Taxonomy" id="579405"/>
    <lineage>
        <taxon>Bacteria</taxon>
        <taxon>Pseudomonadati</taxon>
        <taxon>Pseudomonadota</taxon>
        <taxon>Gammaproteobacteria</taxon>
        <taxon>Enterobacterales</taxon>
        <taxon>Pectobacteriaceae</taxon>
        <taxon>Musicola</taxon>
    </lineage>
</organism>
<dbReference type="KEGG" id="dda:Dd703_3672"/>
<sequence length="1277" mass="141243">MRRLPGILAAAGAILIVLVALVVSGLRMALPTLDYFRPQVVAWVQSATGLSVELDRLSGRWETFGPTLEIENLRIHHPDADWRSERISLALDVWQSLLHAQWKFRDLTFYRLQFDLNTPLDLQRQSGRTWQPDRMGDLFLRQFDHFDLRDSQVTFQTPAGNRAVLSIPQLTWLNSKNRHRAEGQISLSSFNGQHGVVQVRMDLRDEQGWLNNGTVYLQADKIDMKPWLSRWVRNNTGLESADFSLAAWLNVREGDIHGGDLLLQEGSASWRDGATPHRLDINRMTVHASRYQNGWMLDIPALNMATDGARWPAGKLAALWLPADTQLLGPDREPELRIRGSQLDLERVSPLLPLLATTTPALKARWDALQPRGRITALALDIPLQRMTQTRFLVNWRDAGWKNWQSLPGGEHVSGSARGSMARGQIAVDLRQSTLPYQGMFRAPLEIRQAGGTLNWSVNEQGWDLWANGLDVQARSLWVNGDFHYHQPAQGEPRLDILAGIRLQDAADAWRYYPEPFMGKALVDYLSTALKSGYVDNATLVFAGNPHDFPFEHQEGQFQVWVPLERANFEFEPGWPALDPLNITLNFMNNGLWMQAPSVGLGNVEGRDINAVIADYSKEKLVIDGQLRGDGKEVSDYFVHTPLKGSLGNALSQVQIGGEVLGDLHLDIPLNGGRVRAGGNVVLGNNSLYIKPLDVLLQSVAGQFHYDNGNLVSQTLKARWLEQPLTFTFSTQEQEKAFLVNVGLLGRWQPSQLPGLPSQVATALKGNAGWQSAVQVTLPYRGIASYDVSVQADLKEVSSHLPSPLNKAEGEAMTLQANAKGDVRSFELSGSLGKHQRFNSRWLLRDNTVTLERAAWQQGGKTPSLPDDSSLTLTLPALDGERWLALLPGMRSTLAPQVASSHFRLPDRVTLSSSQLKVLGQQWHDVVLTSRAQDNGNDISVVGRELDGRLFIPPSGEWRGDLRYLYYNPQWQGDDATNPVALAEKKSPLNDPSIRFEDLPALRFSCAECWVMGLNVGKVKGSLLPEKNRLLLSGGVVDSGKAKLTLEGSWQENGEGTRTALKGRLSGDSLTKNSEWLGVGSPLRAGAFTIDYDLYWHGSPWAPDIPSLSGILKTDIGKGEIVNVGAGQAGQLLRLISFDALLRKMQFDFSDTFGKGFYFDSVRSTAWIKDGILHTDNLLVDGLEADIAMKGDIDLVKRQITMDAVVAPEISATVGVATAFVVNPVVGAAVFAASKVLAPLWNKISLIRYQISGSVDQPKIQEVVREAQKAKSAEAAK</sequence>
<evidence type="ECO:0000313" key="3">
    <source>
        <dbReference type="Proteomes" id="UP000002734"/>
    </source>
</evidence>
<evidence type="ECO:0000259" key="1">
    <source>
        <dbReference type="Pfam" id="PF13116"/>
    </source>
</evidence>
<dbReference type="HOGENOM" id="CLU_003522_0_0_6"/>
<dbReference type="PANTHER" id="PTHR38690">
    <property type="entry name" value="PROTEASE-RELATED"/>
    <property type="match status" value="1"/>
</dbReference>
<dbReference type="STRING" id="579405.Dd703_3672"/>